<dbReference type="InterPro" id="IPR036116">
    <property type="entry name" value="FN3_sf"/>
</dbReference>
<feature type="domain" description="Fibronectin type-III" evidence="6">
    <location>
        <begin position="1656"/>
        <end position="1752"/>
    </location>
</feature>
<feature type="domain" description="Fibronectin type-III" evidence="6">
    <location>
        <begin position="1475"/>
        <end position="1564"/>
    </location>
</feature>
<organism evidence="7 8">
    <name type="scientific">Agrococcus citreus</name>
    <dbReference type="NCBI Taxonomy" id="84643"/>
    <lineage>
        <taxon>Bacteria</taxon>
        <taxon>Bacillati</taxon>
        <taxon>Actinomycetota</taxon>
        <taxon>Actinomycetes</taxon>
        <taxon>Micrococcales</taxon>
        <taxon>Microbacteriaceae</taxon>
        <taxon>Agrococcus</taxon>
    </lineage>
</organism>
<dbReference type="InterPro" id="IPR003961">
    <property type="entry name" value="FN3_dom"/>
</dbReference>
<dbReference type="EMBL" id="BAAAKK010000004">
    <property type="protein sequence ID" value="GAA1422070.1"/>
    <property type="molecule type" value="Genomic_DNA"/>
</dbReference>
<protein>
    <submittedName>
        <fullName evidence="7">Ig-like domain-containing protein</fullName>
    </submittedName>
</protein>
<dbReference type="PANTHER" id="PTHR13817">
    <property type="entry name" value="TITIN"/>
    <property type="match status" value="1"/>
</dbReference>
<accession>A0ABP4JHM5</accession>
<feature type="compositionally biased region" description="Acidic residues" evidence="4">
    <location>
        <begin position="378"/>
        <end position="389"/>
    </location>
</feature>
<dbReference type="RefSeq" id="WP_343918858.1">
    <property type="nucleotide sequence ID" value="NZ_BAAAKK010000004.1"/>
</dbReference>
<dbReference type="PRINTS" id="PR00014">
    <property type="entry name" value="FNTYPEIII"/>
</dbReference>
<proteinExistence type="predicted"/>
<sequence length="2048" mass="214729">MDPGRDKGEARVLRWVTRHRKSTAAGALVTAVSVALGIIAFTYDGFTTTDVDLNDGGVWVTKQDSQQLGRINVQAEELDAGLISPTASFDVLQDDDAVLLHNREASSVMIVDPLQVVTGAVVQLPPQAEIELAGGTVVIVDTADGDVWAMPFTDVGGYSAENTEPLLELGEGAAATVDRDGTVHAVSTRDGQQLSIAIGDEGFDEPAVRDRGELAGMSDPVVTAVGDQPVVLDAATSTLLVPGGAVEVPADAEVQHVGDAADRVILATPTSLLRQPLSGGAAEVEQRQGGGKAVRPVQLNGCVYAVWPGSTQFLRDCADDARDLDQPVDGIDGSEIVFRINRDEVVLNQYVQGSSWLLADTLVLVDNWSDLVPPPSEEQSEEDDSESTEDLLTNQPPPINEENTPPIANNDDFGARSGRSTLLPVLWNDSDPDGDVLTARVLGDVPTGVQVAPVANDSQLQVELPADFAQGSFTVDYRVADGRGGEADARVTVRVRGEGENSVPEPMREQAFAVEQGGEYEYQVLSEWVDPDGDDMYLVDATTESGDTIQTDPSGRLVYTATGDVGIQTVVVTVSDGRAETTAEILVDVRERGDAPPLANADFVSTVEGREATVRPLLNDFSPSGRVLRLASVEPNPAVQTTVDLDSGTVRVTGGPVGSHYLTYLVADGALSSTGRIRVDIRTPDDEARPVAVRDTALLPQRGTALVDLLANDVDPAGGVLVVQQVTIEGSAPVTIELRDRRIVSIVDVSLETPFRFTYTVSNGRFSETGTVEVIPVAPPTQPRAPKAVDDRATVRAGDYVTVDVLGNDFSPDGSPFRLDRIVETSFASEEEGVAFLSEGRLRVHALEAAPTRATVTYEVADDFGNRDSATVAVTIVPREAEQNAPPAPETVTSRVLAGSTVRIPIPLDGIDPDGDGVELVGYDTAPDGGRVLSTVGPDYFDFEAFPDSRGTVEFTYRVRDRWGADGTATVIIGIAQAADVNQTPFAQTDFVTVRPDRAVAIAVLENDTDPDQDQLTLQSDGLELPGDLEGAVVNAERNTVDLRSPSEPGAYQFTYGVVDARGAGAIGTVMLTVAEDAELQAPVARDDPLPRDELELEVPLDVPVLENDLDADGDPSDLQLSVVTGPGRVVADTIQVTPSESFQVITYRVTDLDGLTAEAFVSVPPVRDRAPFLHRTEPFQVPSGELRPIELRDYVTVSTANPPRITTGESVTAVNDDSSGLIVDNDTLQFRSVLGYVGPASITFEVTDGTGPDNGNIATLTIPIDVVPSSAVPPTFAGAVLRPEQGEGPATFDLHDATSDPDPGDLEEMRFELRGGSMTGVATSLSDDGVFSATAAVDTAAGTTGSFQIAAIDPFGNEAQGTVIVEVVATNRPLAQALPNTGEATASVPFTLDVVSDDFNPYQNDGRPLRMISAEVVAGEASGISHNDREVTVTPAADFSGVLTVRYTVQDATERVDRQVTGTLTLNVKARPDAPPRPNVDAVGDSQVTLTWAPPSANGAPIIRYIVQSTDGAISFPCSSTTCTVTGLVNNTTYRFQVVAENEVGLSDPSTASNDARPDVRPEQPGPPSVVRGDTQLMLSWQPPVNRGSPIQSYVVEISPPAPGGVVQQQAAGTSHTWTGLTNGVAYTFRIQAVNLADEPSDFSAYSQAVTPAGPPTQVQGVSATPNRSIPGEVQMQVTWTAPNENGAAITGYTVTPSNGATPAQATGTTASFSFAATGENVTFTVTATNDAGTSVPSAPSAPVRVFTAPAAPSGVAATEGDTNSTVSFTPGSTNGARANEVQYQVSVNGGGWQAIAAGGGVVGGLANNGGPYSFVVRAVTTIDGQQYAGASSGASNAVRPYGAIGAPTASGTGQVEQVTFTWSAPARNGRNISTRIRIGNGNWQSVGNTGTQSASANGGQTVTITVESTTGAAEAGHGAQTTTTTAQATAQERLNPSVSLSRGGVAYAGSCQGANGEQCRWYELNWRDFEPGIYNFTCHNTGSANNANNPFETGRVNITTRNGSTTAEYQGEPGDTNTCFSGFAGQAWMRVWGNGIDLNTPRVNWP</sequence>
<comment type="caution">
    <text evidence="7">The sequence shown here is derived from an EMBL/GenBank/DDBJ whole genome shotgun (WGS) entry which is preliminary data.</text>
</comment>
<keyword evidence="2" id="KW-0378">Hydrolase</keyword>
<name>A0ABP4JHM5_9MICO</name>
<dbReference type="PANTHER" id="PTHR13817:SF151">
    <property type="entry name" value="TITIN"/>
    <property type="match status" value="1"/>
</dbReference>
<evidence type="ECO:0000256" key="2">
    <source>
        <dbReference type="ARBA" id="ARBA00023295"/>
    </source>
</evidence>
<evidence type="ECO:0000256" key="3">
    <source>
        <dbReference type="ARBA" id="ARBA00023326"/>
    </source>
</evidence>
<feature type="domain" description="Fibronectin type-III" evidence="6">
    <location>
        <begin position="1565"/>
        <end position="1655"/>
    </location>
</feature>
<feature type="region of interest" description="Disordered" evidence="4">
    <location>
        <begin position="370"/>
        <end position="415"/>
    </location>
</feature>
<keyword evidence="2" id="KW-0326">Glycosidase</keyword>
<dbReference type="Pfam" id="PF00041">
    <property type="entry name" value="fn3"/>
    <property type="match status" value="2"/>
</dbReference>
<dbReference type="Proteomes" id="UP001501266">
    <property type="component" value="Unassembled WGS sequence"/>
</dbReference>
<dbReference type="Gene3D" id="2.60.40.10">
    <property type="entry name" value="Immunoglobulins"/>
    <property type="match status" value="3"/>
</dbReference>
<evidence type="ECO:0000313" key="7">
    <source>
        <dbReference type="EMBL" id="GAA1422070.1"/>
    </source>
</evidence>
<keyword evidence="5" id="KW-1133">Transmembrane helix</keyword>
<evidence type="ECO:0000259" key="6">
    <source>
        <dbReference type="PROSITE" id="PS50853"/>
    </source>
</evidence>
<dbReference type="InterPro" id="IPR050964">
    <property type="entry name" value="Striated_Muscle_Regulatory"/>
</dbReference>
<gene>
    <name evidence="7" type="ORF">GCM10009640_14190</name>
</gene>
<feature type="region of interest" description="Disordered" evidence="4">
    <location>
        <begin position="1546"/>
        <end position="1571"/>
    </location>
</feature>
<dbReference type="SUPFAM" id="SSF49265">
    <property type="entry name" value="Fibronectin type III"/>
    <property type="match status" value="2"/>
</dbReference>
<dbReference type="CDD" id="cd00063">
    <property type="entry name" value="FN3"/>
    <property type="match status" value="3"/>
</dbReference>
<dbReference type="Pfam" id="PF17963">
    <property type="entry name" value="Big_9"/>
    <property type="match status" value="9"/>
</dbReference>
<feature type="transmembrane region" description="Helical" evidence="5">
    <location>
        <begin position="24"/>
        <end position="43"/>
    </location>
</feature>
<keyword evidence="5" id="KW-0812">Transmembrane</keyword>
<evidence type="ECO:0000313" key="8">
    <source>
        <dbReference type="Proteomes" id="UP001501266"/>
    </source>
</evidence>
<dbReference type="SMART" id="SM00060">
    <property type="entry name" value="FN3"/>
    <property type="match status" value="4"/>
</dbReference>
<evidence type="ECO:0000256" key="5">
    <source>
        <dbReference type="SAM" id="Phobius"/>
    </source>
</evidence>
<keyword evidence="8" id="KW-1185">Reference proteome</keyword>
<reference evidence="8" key="1">
    <citation type="journal article" date="2019" name="Int. J. Syst. Evol. Microbiol.">
        <title>The Global Catalogue of Microorganisms (GCM) 10K type strain sequencing project: providing services to taxonomists for standard genome sequencing and annotation.</title>
        <authorList>
            <consortium name="The Broad Institute Genomics Platform"/>
            <consortium name="The Broad Institute Genome Sequencing Center for Infectious Disease"/>
            <person name="Wu L."/>
            <person name="Ma J."/>
        </authorList>
    </citation>
    <scope>NUCLEOTIDE SEQUENCE [LARGE SCALE GENOMIC DNA]</scope>
    <source>
        <strain evidence="8">JCM 12398</strain>
    </source>
</reference>
<keyword evidence="3" id="KW-0119">Carbohydrate metabolism</keyword>
<dbReference type="PROSITE" id="PS50853">
    <property type="entry name" value="FN3"/>
    <property type="match status" value="3"/>
</dbReference>
<keyword evidence="5" id="KW-0472">Membrane</keyword>
<keyword evidence="3" id="KW-0624">Polysaccharide degradation</keyword>
<evidence type="ECO:0000256" key="4">
    <source>
        <dbReference type="SAM" id="MobiDB-lite"/>
    </source>
</evidence>
<feature type="compositionally biased region" description="Low complexity" evidence="4">
    <location>
        <begin position="400"/>
        <end position="410"/>
    </location>
</feature>
<evidence type="ECO:0000256" key="1">
    <source>
        <dbReference type="ARBA" id="ARBA00022737"/>
    </source>
</evidence>
<keyword evidence="1" id="KW-0677">Repeat</keyword>
<dbReference type="InterPro" id="IPR013783">
    <property type="entry name" value="Ig-like_fold"/>
</dbReference>